<name>D2TX51_9GAMM</name>
<evidence type="ECO:0000313" key="2">
    <source>
        <dbReference type="EMBL" id="QBY44437.1"/>
    </source>
</evidence>
<dbReference type="KEGG" id="ans:ArsFIN_30230"/>
<protein>
    <submittedName>
        <fullName evidence="2">Bacteriophage CII protein</fullName>
    </submittedName>
</protein>
<dbReference type="InterPro" id="IPR007933">
    <property type="entry name" value="Transcrpt_activ_CII"/>
</dbReference>
<reference evidence="1" key="1">
    <citation type="journal article" date="2010" name="Insect Mol. Biol.">
        <title>The draft genome sequence of Arsenophonus nasoniae, son-killer bacterium of Nasonia vitripennis, reveals genes associated with virulence and symbiosis.</title>
        <authorList>
            <person name="Wilkes T."/>
            <person name="Darby A.C."/>
            <person name="Choi J."/>
            <person name="Colborne J.K."/>
            <person name="Werren J.H."/>
            <person name="Hurst G.D.D."/>
        </authorList>
    </citation>
    <scope>NUCLEOTIDE SEQUENCE</scope>
</reference>
<dbReference type="EMBL" id="FN545164">
    <property type="protein sequence ID" value="CBA71958.1"/>
    <property type="molecule type" value="Genomic_DNA"/>
</dbReference>
<dbReference type="GO" id="GO:0003677">
    <property type="term" value="F:DNA binding"/>
    <property type="evidence" value="ECO:0007669"/>
    <property type="project" value="InterPro"/>
</dbReference>
<proteinExistence type="predicted"/>
<dbReference type="Proteomes" id="UP000295134">
    <property type="component" value="Chromosome"/>
</dbReference>
<dbReference type="SUPFAM" id="SSF47413">
    <property type="entry name" value="lambda repressor-like DNA-binding domains"/>
    <property type="match status" value="1"/>
</dbReference>
<evidence type="ECO:0000313" key="1">
    <source>
        <dbReference type="EMBL" id="CBA71958.1"/>
    </source>
</evidence>
<dbReference type="GO" id="GO:0006355">
    <property type="term" value="P:regulation of DNA-templated transcription"/>
    <property type="evidence" value="ECO:0007669"/>
    <property type="project" value="InterPro"/>
</dbReference>
<dbReference type="Pfam" id="PF05269">
    <property type="entry name" value="Phage_CII"/>
    <property type="match status" value="1"/>
</dbReference>
<reference evidence="2 3" key="2">
    <citation type="submission" date="2019-03" db="EMBL/GenBank/DDBJ databases">
        <title>Long-read sequencing reveals hyperdense prophage content in a complex bacterial symbiont genome.</title>
        <authorList>
            <person name="Frost C.L."/>
            <person name="Siozios S."/>
            <person name="Nadal-Jimenez P."/>
            <person name="Brockhurst M.A."/>
            <person name="King K.C."/>
            <person name="Darby A.C."/>
            <person name="Hurst G.D.D."/>
        </authorList>
    </citation>
    <scope>NUCLEOTIDE SEQUENCE [LARGE SCALE GENOMIC DNA]</scope>
    <source>
        <strain evidence="2 3">FIN</strain>
    </source>
</reference>
<sequence length="120" mass="13623">MEVIIDMETTITRKSNAKNIEAKIRNGIQAHSAIRIAEAIGVNPSQITRWQSEDGIIPKMAKLLDCIGYDSPKQDLVITNISGEEIRKLIDMLEHLRLPKKEASRLKNDEACEYFKELCI</sequence>
<dbReference type="AlphaFoldDB" id="D2TX51"/>
<gene>
    <name evidence="1" type="ORF">ARN_06600</name>
    <name evidence="2" type="ORF">ArsFIN_30230</name>
</gene>
<evidence type="ECO:0000313" key="3">
    <source>
        <dbReference type="Proteomes" id="UP000295134"/>
    </source>
</evidence>
<dbReference type="EMBL" id="CP038613">
    <property type="protein sequence ID" value="QBY44437.1"/>
    <property type="molecule type" value="Genomic_DNA"/>
</dbReference>
<accession>D2TX51</accession>
<dbReference type="InterPro" id="IPR010982">
    <property type="entry name" value="Lambda_DNA-bd_dom_sf"/>
</dbReference>
<dbReference type="Gene3D" id="1.10.260.40">
    <property type="entry name" value="lambda repressor-like DNA-binding domains"/>
    <property type="match status" value="1"/>
</dbReference>
<organism evidence="1">
    <name type="scientific">Arsenophonus nasoniae</name>
    <name type="common">son-killer infecting Nasonia vitripennis</name>
    <dbReference type="NCBI Taxonomy" id="638"/>
    <lineage>
        <taxon>Bacteria</taxon>
        <taxon>Pseudomonadati</taxon>
        <taxon>Pseudomonadota</taxon>
        <taxon>Gammaproteobacteria</taxon>
        <taxon>Enterobacterales</taxon>
        <taxon>Morganellaceae</taxon>
        <taxon>Arsenophonus</taxon>
    </lineage>
</organism>